<evidence type="ECO:0000313" key="2">
    <source>
        <dbReference type="Proteomes" id="UP000634136"/>
    </source>
</evidence>
<proteinExistence type="predicted"/>
<dbReference type="AlphaFoldDB" id="A0A834WYN2"/>
<name>A0A834WYN2_9FABA</name>
<dbReference type="EMBL" id="JAAIUW010000004">
    <property type="protein sequence ID" value="KAF7834967.1"/>
    <property type="molecule type" value="Genomic_DNA"/>
</dbReference>
<evidence type="ECO:0000313" key="1">
    <source>
        <dbReference type="EMBL" id="KAF7834967.1"/>
    </source>
</evidence>
<gene>
    <name evidence="1" type="ORF">G2W53_009826</name>
</gene>
<sequence length="96" mass="10304">MGAVKGGGDGLEGLRKVGGGFGFGGGIKGRGFGGGLAERRGREGFEVLGFVAPVLGWKRGRKVRDFRRESRRKVWWRWVSFGEGLGFGFGVERGDG</sequence>
<accession>A0A834WYN2</accession>
<protein>
    <submittedName>
        <fullName evidence="1">Uncharacterized protein</fullName>
    </submittedName>
</protein>
<organism evidence="1 2">
    <name type="scientific">Senna tora</name>
    <dbReference type="NCBI Taxonomy" id="362788"/>
    <lineage>
        <taxon>Eukaryota</taxon>
        <taxon>Viridiplantae</taxon>
        <taxon>Streptophyta</taxon>
        <taxon>Embryophyta</taxon>
        <taxon>Tracheophyta</taxon>
        <taxon>Spermatophyta</taxon>
        <taxon>Magnoliopsida</taxon>
        <taxon>eudicotyledons</taxon>
        <taxon>Gunneridae</taxon>
        <taxon>Pentapetalae</taxon>
        <taxon>rosids</taxon>
        <taxon>fabids</taxon>
        <taxon>Fabales</taxon>
        <taxon>Fabaceae</taxon>
        <taxon>Caesalpinioideae</taxon>
        <taxon>Cassia clade</taxon>
        <taxon>Senna</taxon>
    </lineage>
</organism>
<reference evidence="1" key="1">
    <citation type="submission" date="2020-09" db="EMBL/GenBank/DDBJ databases">
        <title>Genome-Enabled Discovery of Anthraquinone Biosynthesis in Senna tora.</title>
        <authorList>
            <person name="Kang S.-H."/>
            <person name="Pandey R.P."/>
            <person name="Lee C.-M."/>
            <person name="Sim J.-S."/>
            <person name="Jeong J.-T."/>
            <person name="Choi B.-S."/>
            <person name="Jung M."/>
            <person name="Ginzburg D."/>
            <person name="Zhao K."/>
            <person name="Won S.Y."/>
            <person name="Oh T.-J."/>
            <person name="Yu Y."/>
            <person name="Kim N.-H."/>
            <person name="Lee O.R."/>
            <person name="Lee T.-H."/>
            <person name="Bashyal P."/>
            <person name="Kim T.-S."/>
            <person name="Lee W.-H."/>
            <person name="Kawkins C."/>
            <person name="Kim C.-K."/>
            <person name="Kim J.S."/>
            <person name="Ahn B.O."/>
            <person name="Rhee S.Y."/>
            <person name="Sohng J.K."/>
        </authorList>
    </citation>
    <scope>NUCLEOTIDE SEQUENCE</scope>
    <source>
        <tissue evidence="1">Leaf</tissue>
    </source>
</reference>
<keyword evidence="2" id="KW-1185">Reference proteome</keyword>
<comment type="caution">
    <text evidence="1">The sequence shown here is derived from an EMBL/GenBank/DDBJ whole genome shotgun (WGS) entry which is preliminary data.</text>
</comment>
<dbReference type="Proteomes" id="UP000634136">
    <property type="component" value="Unassembled WGS sequence"/>
</dbReference>